<proteinExistence type="predicted"/>
<evidence type="ECO:0000313" key="2">
    <source>
        <dbReference type="EMBL" id="NGM48869.1"/>
    </source>
</evidence>
<reference evidence="2" key="1">
    <citation type="submission" date="2020-02" db="EMBL/GenBank/DDBJ databases">
        <authorList>
            <person name="Gao J."/>
            <person name="Sun J."/>
        </authorList>
    </citation>
    <scope>NUCLEOTIDE SEQUENCE</scope>
    <source>
        <strain evidence="2">602-2</strain>
    </source>
</reference>
<comment type="caution">
    <text evidence="2">The sequence shown here is derived from an EMBL/GenBank/DDBJ whole genome shotgun (WGS) entry which is preliminary data.</text>
</comment>
<accession>A0A6G4QTV4</accession>
<dbReference type="Pfam" id="PF13021">
    <property type="entry name" value="DUF3885"/>
    <property type="match status" value="1"/>
</dbReference>
<dbReference type="AlphaFoldDB" id="A0A6G4QTV4"/>
<dbReference type="RefSeq" id="WP_165256562.1">
    <property type="nucleotide sequence ID" value="NZ_JAAKGT010000002.1"/>
</dbReference>
<protein>
    <recommendedName>
        <fullName evidence="1">DUF3885 domain-containing protein</fullName>
    </recommendedName>
</protein>
<evidence type="ECO:0000259" key="1">
    <source>
        <dbReference type="Pfam" id="PF13021"/>
    </source>
</evidence>
<gene>
    <name evidence="2" type="ORF">G5B46_04555</name>
</gene>
<sequence length="220" mass="24925">MGEASLHPTRQRMLDVFGVERLHDFRGPAWTRIELIPDATAPDRLPQPFTASARLLRELDTARAVVAAMFGRSERVTLELGWSSHEKPPFKRLSHLGFDLPRDPAWRLRPDPQDAPDWWWNLAYVETPAAADALAPFLLAAVGGFQKRGLINLSVGIVDFETGLALEFYDAKGMTPMAVTPERLAPVYWRFRDWVRDVEIERCDALLAPWRDAAPRLTVV</sequence>
<feature type="domain" description="DUF3885" evidence="1">
    <location>
        <begin position="53"/>
        <end position="197"/>
    </location>
</feature>
<organism evidence="2">
    <name type="scientific">Caulobacter sp. 602-2</name>
    <dbReference type="NCBI Taxonomy" id="2710887"/>
    <lineage>
        <taxon>Bacteria</taxon>
        <taxon>Pseudomonadati</taxon>
        <taxon>Pseudomonadota</taxon>
        <taxon>Alphaproteobacteria</taxon>
        <taxon>Caulobacterales</taxon>
        <taxon>Caulobacteraceae</taxon>
        <taxon>Caulobacter</taxon>
    </lineage>
</organism>
<dbReference type="InterPro" id="IPR024976">
    <property type="entry name" value="DUF3885"/>
</dbReference>
<name>A0A6G4QTV4_9CAUL</name>
<dbReference type="EMBL" id="JAAKGT010000002">
    <property type="protein sequence ID" value="NGM48869.1"/>
    <property type="molecule type" value="Genomic_DNA"/>
</dbReference>